<proteinExistence type="inferred from homology"/>
<dbReference type="EMBL" id="FOEG01000007">
    <property type="protein sequence ID" value="SEP03444.1"/>
    <property type="molecule type" value="Genomic_DNA"/>
</dbReference>
<comment type="similarity">
    <text evidence="3 11">Belongs to the FlgH family.</text>
</comment>
<keyword evidence="8 11" id="KW-0975">Bacterial flagellum</keyword>
<keyword evidence="13" id="KW-0969">Cilium</keyword>
<dbReference type="HAMAP" id="MF_00415">
    <property type="entry name" value="FlgH"/>
    <property type="match status" value="1"/>
</dbReference>
<reference evidence="13 14" key="1">
    <citation type="submission" date="2016-10" db="EMBL/GenBank/DDBJ databases">
        <authorList>
            <person name="de Groot N.N."/>
        </authorList>
    </citation>
    <scope>NUCLEOTIDE SEQUENCE [LARGE SCALE GENOMIC DNA]</scope>
    <source>
        <strain evidence="13 14">CGMCC 1.6291</strain>
    </source>
</reference>
<dbReference type="AlphaFoldDB" id="A0A1H8UKP2"/>
<evidence type="ECO:0000256" key="11">
    <source>
        <dbReference type="HAMAP-Rule" id="MF_00415"/>
    </source>
</evidence>
<keyword evidence="10 11" id="KW-0449">Lipoprotein</keyword>
<name>A0A1H8UKP2_9GAMM</name>
<keyword evidence="6 11" id="KW-0472">Membrane</keyword>
<dbReference type="PANTHER" id="PTHR34933:SF1">
    <property type="entry name" value="FLAGELLAR L-RING PROTEIN"/>
    <property type="match status" value="1"/>
</dbReference>
<protein>
    <recommendedName>
        <fullName evidence="11">Flagellar L-ring protein</fullName>
    </recommendedName>
    <alternativeName>
        <fullName evidence="11">Basal body L-ring protein</fullName>
    </alternativeName>
</protein>
<dbReference type="GO" id="GO:0003774">
    <property type="term" value="F:cytoskeletal motor activity"/>
    <property type="evidence" value="ECO:0007669"/>
    <property type="project" value="InterPro"/>
</dbReference>
<accession>A0A1H8UKP2</accession>
<dbReference type="GO" id="GO:0009279">
    <property type="term" value="C:cell outer membrane"/>
    <property type="evidence" value="ECO:0007669"/>
    <property type="project" value="UniProtKB-SubCell"/>
</dbReference>
<keyword evidence="13" id="KW-0282">Flagellum</keyword>
<dbReference type="Pfam" id="PF02107">
    <property type="entry name" value="FlgH"/>
    <property type="match status" value="1"/>
</dbReference>
<dbReference type="OrthoDB" id="9789463at2"/>
<evidence type="ECO:0000313" key="13">
    <source>
        <dbReference type="EMBL" id="SEP03444.1"/>
    </source>
</evidence>
<comment type="subunit">
    <text evidence="4 11">The basal body constitutes a major portion of the flagellar organelle and consists of four rings (L,P,S, and M) mounted on a central rod.</text>
</comment>
<feature type="signal peptide" evidence="12">
    <location>
        <begin position="1"/>
        <end position="18"/>
    </location>
</feature>
<evidence type="ECO:0000256" key="1">
    <source>
        <dbReference type="ARBA" id="ARBA00002591"/>
    </source>
</evidence>
<dbReference type="PROSITE" id="PS51257">
    <property type="entry name" value="PROKAR_LIPOPROTEIN"/>
    <property type="match status" value="1"/>
</dbReference>
<comment type="subcellular location">
    <subcellularLocation>
        <location evidence="11">Cell outer membrane</location>
        <topology evidence="11">Lipid-anchor</topology>
    </subcellularLocation>
    <subcellularLocation>
        <location evidence="11">Bacterial flagellum basal body</location>
    </subcellularLocation>
    <subcellularLocation>
        <location evidence="2">Membrane</location>
        <topology evidence="2">Lipid-anchor</topology>
    </subcellularLocation>
</comment>
<gene>
    <name evidence="11" type="primary">flgH</name>
    <name evidence="13" type="ORF">SAMN04488052_10733</name>
</gene>
<evidence type="ECO:0000256" key="6">
    <source>
        <dbReference type="ARBA" id="ARBA00023136"/>
    </source>
</evidence>
<dbReference type="RefSeq" id="WP_091645028.1">
    <property type="nucleotide sequence ID" value="NZ_FOEG01000007.1"/>
</dbReference>
<dbReference type="PANTHER" id="PTHR34933">
    <property type="entry name" value="FLAGELLAR L-RING PROTEIN"/>
    <property type="match status" value="1"/>
</dbReference>
<keyword evidence="9 11" id="KW-0998">Cell outer membrane</keyword>
<dbReference type="STRING" id="406100.SAMN04488052_10733"/>
<evidence type="ECO:0000256" key="10">
    <source>
        <dbReference type="ARBA" id="ARBA00023288"/>
    </source>
</evidence>
<evidence type="ECO:0000313" key="14">
    <source>
        <dbReference type="Proteomes" id="UP000199657"/>
    </source>
</evidence>
<evidence type="ECO:0000256" key="12">
    <source>
        <dbReference type="SAM" id="SignalP"/>
    </source>
</evidence>
<evidence type="ECO:0000256" key="7">
    <source>
        <dbReference type="ARBA" id="ARBA00023139"/>
    </source>
</evidence>
<dbReference type="GO" id="GO:0071973">
    <property type="term" value="P:bacterial-type flagellum-dependent cell motility"/>
    <property type="evidence" value="ECO:0007669"/>
    <property type="project" value="InterPro"/>
</dbReference>
<keyword evidence="13" id="KW-0966">Cell projection</keyword>
<comment type="function">
    <text evidence="1 11">Assembles around the rod to form the L-ring and probably protects the motor/basal body from shearing forces during rotation.</text>
</comment>
<keyword evidence="14" id="KW-1185">Reference proteome</keyword>
<evidence type="ECO:0000256" key="4">
    <source>
        <dbReference type="ARBA" id="ARBA00011439"/>
    </source>
</evidence>
<keyword evidence="7" id="KW-0564">Palmitate</keyword>
<evidence type="ECO:0000256" key="2">
    <source>
        <dbReference type="ARBA" id="ARBA00004635"/>
    </source>
</evidence>
<evidence type="ECO:0000256" key="8">
    <source>
        <dbReference type="ARBA" id="ARBA00023143"/>
    </source>
</evidence>
<dbReference type="Proteomes" id="UP000199657">
    <property type="component" value="Unassembled WGS sequence"/>
</dbReference>
<evidence type="ECO:0000256" key="9">
    <source>
        <dbReference type="ARBA" id="ARBA00023237"/>
    </source>
</evidence>
<evidence type="ECO:0000256" key="3">
    <source>
        <dbReference type="ARBA" id="ARBA00006929"/>
    </source>
</evidence>
<dbReference type="InterPro" id="IPR000527">
    <property type="entry name" value="Flag_Lring"/>
</dbReference>
<keyword evidence="5 11" id="KW-0732">Signal</keyword>
<organism evidence="13 14">
    <name type="scientific">Aquisalimonas asiatica</name>
    <dbReference type="NCBI Taxonomy" id="406100"/>
    <lineage>
        <taxon>Bacteria</taxon>
        <taxon>Pseudomonadati</taxon>
        <taxon>Pseudomonadota</taxon>
        <taxon>Gammaproteobacteria</taxon>
        <taxon>Chromatiales</taxon>
        <taxon>Ectothiorhodospiraceae</taxon>
        <taxon>Aquisalimonas</taxon>
    </lineage>
</organism>
<dbReference type="GO" id="GO:0009427">
    <property type="term" value="C:bacterial-type flagellum basal body, distal rod, L ring"/>
    <property type="evidence" value="ECO:0007669"/>
    <property type="project" value="InterPro"/>
</dbReference>
<feature type="chain" id="PRO_5011480371" description="Flagellar L-ring protein" evidence="12">
    <location>
        <begin position="19"/>
        <end position="223"/>
    </location>
</feature>
<evidence type="ECO:0000256" key="5">
    <source>
        <dbReference type="ARBA" id="ARBA00022729"/>
    </source>
</evidence>
<dbReference type="PRINTS" id="PR01008">
    <property type="entry name" value="FLGLRINGFLGH"/>
</dbReference>
<sequence>MKAFAVLLVGAVFITGCAVTTPPEYKDPPALPEPVISEEEPPANGSIYQANQGQRLFENRTALRAGDIITIFLEEETGASKNASTSVTRDSEVNAGAPNILGRDASIGGNPLSIGAESASGFDGAGNVDQGNELTGSISAVVVDVHPSGNLVVQGRKKLTINHGDEYITITGLVRPDDLAPDNSISSERIANSQISYTGTGTLADSNRMGWGQRILNSPLWPF</sequence>